<evidence type="ECO:0000256" key="7">
    <source>
        <dbReference type="ARBA" id="ARBA00044502"/>
    </source>
</evidence>
<sequence length="293" mass="31808">MLPLRSLLSLCVFALTANAHTYVWSVWVNGVDQGSGNGIRLPAYNGPMAPINAGYDLYDTPDVPVRDLTKPEMACNVMGEIPNNATIKAAPGDVVTLEWHHNFRNSSDDIIDASHKGSGLVYISQDPPVGDSWIKLQEEGQDANGTWYSGGKLNDRQGKYDVQIPDNLAPGFYLLRGELLALHEADVAHINNTNRGIQIYISCVQIEIVGNGTLSLPEGVPFPGAYQYTSPGIVFNIYLPETSPYTIPGPPVWTAAAPSPTVSAYGDPKGYTTAQPWYTWIGDGFFTVYALNS</sequence>
<dbReference type="EC" id="1.14.99.56" evidence="8"/>
<comment type="catalytic activity">
    <reaction evidence="8">
        <text>[(1-&gt;4)-beta-D-glucosyl]n+m + reduced acceptor + O2 = 4-dehydro-beta-D-glucosyl-[(1-&gt;4)-beta-D-glucosyl]n-1 + [(1-&gt;4)-beta-D-glucosyl]m + acceptor + H2O.</text>
        <dbReference type="EC" id="1.14.99.56"/>
    </reaction>
</comment>
<keyword evidence="5 8" id="KW-0119">Carbohydrate metabolism</keyword>
<proteinExistence type="inferred from homology"/>
<keyword evidence="6 8" id="KW-0624">Polysaccharide degradation</keyword>
<dbReference type="GO" id="GO:0008810">
    <property type="term" value="F:cellulase activity"/>
    <property type="evidence" value="ECO:0007669"/>
    <property type="project" value="UniProtKB-UniRule"/>
</dbReference>
<dbReference type="GO" id="GO:0030248">
    <property type="term" value="F:cellulose binding"/>
    <property type="evidence" value="ECO:0007669"/>
    <property type="project" value="UniProtKB-UniRule"/>
</dbReference>
<dbReference type="AlphaFoldDB" id="A0A0H2SMM7"/>
<comment type="function">
    <text evidence="8">Lytic polysaccharide monooxygenase (LMPO) that depolymerizes crystalline and amorphous polysaccharides via the oxidation of scissile alpha- or beta-(1-4)-glycosidic bonds, yielding C1 and/or C4 oxidation products. Catalysis by LPMOs requires the reduction of the active-site copper from Cu(II) to Cu(I) by a reducing agent and H(2)O(2) or O(2) as a cosubstrate.</text>
</comment>
<dbReference type="InParanoid" id="A0A0H2SMM7"/>
<protein>
    <recommendedName>
        <fullName evidence="8">AA9 family lytic polysaccharide monooxygenase</fullName>
        <ecNumber evidence="8">1.14.99.56</ecNumber>
    </recommendedName>
    <alternativeName>
        <fullName evidence="8">Endo-beta-1,4-glucanase</fullName>
    </alternativeName>
    <alternativeName>
        <fullName evidence="8">Glycosyl hydrolase 61 family protein</fullName>
    </alternativeName>
</protein>
<keyword evidence="3 8" id="KW-0136">Cellulose degradation</keyword>
<organism evidence="11 12">
    <name type="scientific">Schizopora paradoxa</name>
    <dbReference type="NCBI Taxonomy" id="27342"/>
    <lineage>
        <taxon>Eukaryota</taxon>
        <taxon>Fungi</taxon>
        <taxon>Dikarya</taxon>
        <taxon>Basidiomycota</taxon>
        <taxon>Agaricomycotina</taxon>
        <taxon>Agaricomycetes</taxon>
        <taxon>Hymenochaetales</taxon>
        <taxon>Schizoporaceae</taxon>
        <taxon>Schizopora</taxon>
    </lineage>
</organism>
<evidence type="ECO:0000256" key="9">
    <source>
        <dbReference type="SAM" id="SignalP"/>
    </source>
</evidence>
<dbReference type="Gene3D" id="2.70.50.70">
    <property type="match status" value="1"/>
</dbReference>
<evidence type="ECO:0000256" key="5">
    <source>
        <dbReference type="ARBA" id="ARBA00023277"/>
    </source>
</evidence>
<gene>
    <name evidence="11" type="ORF">SCHPADRAFT_819997</name>
</gene>
<dbReference type="GO" id="GO:0005576">
    <property type="term" value="C:extracellular region"/>
    <property type="evidence" value="ECO:0007669"/>
    <property type="project" value="UniProtKB-SubCell"/>
</dbReference>
<keyword evidence="12" id="KW-1185">Reference proteome</keyword>
<dbReference type="PANTHER" id="PTHR33353:SF17">
    <property type="entry name" value="ENDO-BETA-1,4-GLUCANASE D"/>
    <property type="match status" value="1"/>
</dbReference>
<name>A0A0H2SMM7_9AGAM</name>
<evidence type="ECO:0000256" key="3">
    <source>
        <dbReference type="ARBA" id="ARBA00023001"/>
    </source>
</evidence>
<comment type="subcellular location">
    <subcellularLocation>
        <location evidence="1 8">Secreted</location>
    </subcellularLocation>
</comment>
<dbReference type="InterPro" id="IPR005103">
    <property type="entry name" value="AA9_LPMO"/>
</dbReference>
<evidence type="ECO:0000313" key="11">
    <source>
        <dbReference type="EMBL" id="KLO18366.1"/>
    </source>
</evidence>
<comment type="similarity">
    <text evidence="7">Belongs to the polysaccharide monooxygenase AA9 family.</text>
</comment>
<comment type="domain">
    <text evidence="8">Has a modular structure: an endo-beta-1,4-glucanase catalytic module at the N-terminus, a linker rich in serines and threonines, and a C-terminal carbohydrate-binding module (CBM).</text>
</comment>
<keyword evidence="4 8" id="KW-1015">Disulfide bond</keyword>
<evidence type="ECO:0000313" key="12">
    <source>
        <dbReference type="Proteomes" id="UP000053477"/>
    </source>
</evidence>
<dbReference type="EMBL" id="KQ085895">
    <property type="protein sequence ID" value="KLO18366.1"/>
    <property type="molecule type" value="Genomic_DNA"/>
</dbReference>
<evidence type="ECO:0000256" key="8">
    <source>
        <dbReference type="RuleBase" id="RU368122"/>
    </source>
</evidence>
<dbReference type="InterPro" id="IPR049892">
    <property type="entry name" value="AA9"/>
</dbReference>
<dbReference type="CDD" id="cd21175">
    <property type="entry name" value="LPMO_AA9"/>
    <property type="match status" value="1"/>
</dbReference>
<reference evidence="11 12" key="1">
    <citation type="submission" date="2015-04" db="EMBL/GenBank/DDBJ databases">
        <title>Complete genome sequence of Schizopora paradoxa KUC8140, a cosmopolitan wood degrader in East Asia.</title>
        <authorList>
            <consortium name="DOE Joint Genome Institute"/>
            <person name="Min B."/>
            <person name="Park H."/>
            <person name="Jang Y."/>
            <person name="Kim J.-J."/>
            <person name="Kim K.H."/>
            <person name="Pangilinan J."/>
            <person name="Lipzen A."/>
            <person name="Riley R."/>
            <person name="Grigoriev I.V."/>
            <person name="Spatafora J.W."/>
            <person name="Choi I.-G."/>
        </authorList>
    </citation>
    <scope>NUCLEOTIDE SEQUENCE [LARGE SCALE GENOMIC DNA]</scope>
    <source>
        <strain evidence="11 12">KUC8140</strain>
    </source>
</reference>
<keyword evidence="2 8" id="KW-0964">Secreted</keyword>
<accession>A0A0H2SMM7</accession>
<keyword evidence="9" id="KW-0732">Signal</keyword>
<evidence type="ECO:0000259" key="10">
    <source>
        <dbReference type="Pfam" id="PF03443"/>
    </source>
</evidence>
<evidence type="ECO:0000256" key="1">
    <source>
        <dbReference type="ARBA" id="ARBA00004613"/>
    </source>
</evidence>
<feature type="chain" id="PRO_5005202549" description="AA9 family lytic polysaccharide monooxygenase" evidence="9">
    <location>
        <begin position="20"/>
        <end position="293"/>
    </location>
</feature>
<evidence type="ECO:0000256" key="4">
    <source>
        <dbReference type="ARBA" id="ARBA00023157"/>
    </source>
</evidence>
<dbReference type="PANTHER" id="PTHR33353">
    <property type="entry name" value="PUTATIVE (AFU_ORTHOLOGUE AFUA_1G12560)-RELATED"/>
    <property type="match status" value="1"/>
</dbReference>
<dbReference type="Pfam" id="PF03443">
    <property type="entry name" value="AA9"/>
    <property type="match status" value="1"/>
</dbReference>
<dbReference type="Proteomes" id="UP000053477">
    <property type="component" value="Unassembled WGS sequence"/>
</dbReference>
<feature type="signal peptide" evidence="9">
    <location>
        <begin position="1"/>
        <end position="19"/>
    </location>
</feature>
<feature type="domain" description="Auxiliary Activity family 9 catalytic" evidence="10">
    <location>
        <begin position="20"/>
        <end position="240"/>
    </location>
</feature>
<dbReference type="GO" id="GO:0030245">
    <property type="term" value="P:cellulose catabolic process"/>
    <property type="evidence" value="ECO:0007669"/>
    <property type="project" value="UniProtKB-UniRule"/>
</dbReference>
<evidence type="ECO:0000256" key="6">
    <source>
        <dbReference type="ARBA" id="ARBA00023326"/>
    </source>
</evidence>
<evidence type="ECO:0000256" key="2">
    <source>
        <dbReference type="ARBA" id="ARBA00022525"/>
    </source>
</evidence>
<dbReference type="OrthoDB" id="4849160at2759"/>